<evidence type="ECO:0000256" key="1">
    <source>
        <dbReference type="SAM" id="SignalP"/>
    </source>
</evidence>
<keyword evidence="1" id="KW-0732">Signal</keyword>
<dbReference type="EMBL" id="MN122140">
    <property type="protein sequence ID" value="QIX04706.1"/>
    <property type="molecule type" value="mRNA"/>
</dbReference>
<feature type="chain" id="PRO_5026054843" evidence="1">
    <location>
        <begin position="25"/>
        <end position="63"/>
    </location>
</feature>
<protein>
    <submittedName>
        <fullName evidence="2">Beta-defensin-3</fullName>
    </submittedName>
</protein>
<dbReference type="AlphaFoldDB" id="A0A6H0YC07"/>
<feature type="signal peptide" evidence="1">
    <location>
        <begin position="1"/>
        <end position="24"/>
    </location>
</feature>
<sequence>MNCLMIFMLVALLVIACGIQEASASLHLCFISGGGCRNLRLCLASGGTNIGKMGCTWPNVCCK</sequence>
<name>A0A6H0YC07_SALSA</name>
<evidence type="ECO:0000313" key="2">
    <source>
        <dbReference type="EMBL" id="QIX04706.1"/>
    </source>
</evidence>
<proteinExistence type="evidence at transcript level"/>
<reference evidence="2" key="1">
    <citation type="journal article" date="2020" name="Dev. Comp. Immunol.">
        <title>Five subfamilies of #-defensin genes are present in salmonids: Evolutionary insights and expression analysis in Atlantic salmon Salmo salar.</title>
        <authorList>
            <person name="Harte A."/>
            <person name="Tian G."/>
            <person name="Xu Q."/>
            <person name="Secombes C.J."/>
            <person name="Wang T."/>
        </authorList>
    </citation>
    <scope>NUCLEOTIDE SEQUENCE</scope>
</reference>
<accession>A0A6H0YC07</accession>
<gene>
    <name evidence="2" type="primary">DEFB3</name>
</gene>
<organism evidence="2">
    <name type="scientific">Salmo salar</name>
    <name type="common">Atlantic salmon</name>
    <dbReference type="NCBI Taxonomy" id="8030"/>
    <lineage>
        <taxon>Eukaryota</taxon>
        <taxon>Metazoa</taxon>
        <taxon>Chordata</taxon>
        <taxon>Craniata</taxon>
        <taxon>Vertebrata</taxon>
        <taxon>Euteleostomi</taxon>
        <taxon>Actinopterygii</taxon>
        <taxon>Neopterygii</taxon>
        <taxon>Teleostei</taxon>
        <taxon>Protacanthopterygii</taxon>
        <taxon>Salmoniformes</taxon>
        <taxon>Salmonidae</taxon>
        <taxon>Salmoninae</taxon>
        <taxon>Salmo</taxon>
    </lineage>
</organism>